<keyword evidence="9" id="KW-1185">Reference proteome</keyword>
<evidence type="ECO:0000313" key="9">
    <source>
        <dbReference type="Proteomes" id="UP000319576"/>
    </source>
</evidence>
<dbReference type="PANTHER" id="PTHR43133">
    <property type="entry name" value="RNA POLYMERASE ECF-TYPE SIGMA FACTO"/>
    <property type="match status" value="1"/>
</dbReference>
<dbReference type="InterPro" id="IPR013325">
    <property type="entry name" value="RNA_pol_sigma_r2"/>
</dbReference>
<evidence type="ECO:0000256" key="3">
    <source>
        <dbReference type="ARBA" id="ARBA00023082"/>
    </source>
</evidence>
<dbReference type="AlphaFoldDB" id="A0A517XV98"/>
<evidence type="ECO:0000256" key="2">
    <source>
        <dbReference type="ARBA" id="ARBA00023015"/>
    </source>
</evidence>
<feature type="domain" description="RNA polymerase sigma factor 70 region 4 type 2" evidence="7">
    <location>
        <begin position="99"/>
        <end position="144"/>
    </location>
</feature>
<dbReference type="Pfam" id="PF04542">
    <property type="entry name" value="Sigma70_r2"/>
    <property type="match status" value="1"/>
</dbReference>
<dbReference type="SUPFAM" id="SSF88946">
    <property type="entry name" value="Sigma2 domain of RNA polymerase sigma factors"/>
    <property type="match status" value="1"/>
</dbReference>
<dbReference type="Proteomes" id="UP000319576">
    <property type="component" value="Chromosome"/>
</dbReference>
<accession>A0A517XV98</accession>
<dbReference type="KEGG" id="uli:ETAA1_33930"/>
<dbReference type="InterPro" id="IPR013249">
    <property type="entry name" value="RNA_pol_sigma70_r4_t2"/>
</dbReference>
<keyword evidence="2" id="KW-0805">Transcription regulation</keyword>
<keyword evidence="5" id="KW-0804">Transcription</keyword>
<dbReference type="InterPro" id="IPR014284">
    <property type="entry name" value="RNA_pol_sigma-70_dom"/>
</dbReference>
<dbReference type="GO" id="GO:0016987">
    <property type="term" value="F:sigma factor activity"/>
    <property type="evidence" value="ECO:0007669"/>
    <property type="project" value="UniProtKB-KW"/>
</dbReference>
<dbReference type="InterPro" id="IPR036388">
    <property type="entry name" value="WH-like_DNA-bd_sf"/>
</dbReference>
<dbReference type="PANTHER" id="PTHR43133:SF8">
    <property type="entry name" value="RNA POLYMERASE SIGMA FACTOR HI_1459-RELATED"/>
    <property type="match status" value="1"/>
</dbReference>
<gene>
    <name evidence="8" type="ORF">ETAA1_33930</name>
</gene>
<comment type="similarity">
    <text evidence="1">Belongs to the sigma-70 factor family. ECF subfamily.</text>
</comment>
<dbReference type="EMBL" id="CP036273">
    <property type="protein sequence ID" value="QDU21426.1"/>
    <property type="molecule type" value="Genomic_DNA"/>
</dbReference>
<dbReference type="InterPro" id="IPR007627">
    <property type="entry name" value="RNA_pol_sigma70_r2"/>
</dbReference>
<dbReference type="Gene3D" id="1.10.10.10">
    <property type="entry name" value="Winged helix-like DNA-binding domain superfamily/Winged helix DNA-binding domain"/>
    <property type="match status" value="1"/>
</dbReference>
<evidence type="ECO:0000259" key="7">
    <source>
        <dbReference type="Pfam" id="PF08281"/>
    </source>
</evidence>
<name>A0A517XV98_9BACT</name>
<organism evidence="8 9">
    <name type="scientific">Urbifossiella limnaea</name>
    <dbReference type="NCBI Taxonomy" id="2528023"/>
    <lineage>
        <taxon>Bacteria</taxon>
        <taxon>Pseudomonadati</taxon>
        <taxon>Planctomycetota</taxon>
        <taxon>Planctomycetia</taxon>
        <taxon>Gemmatales</taxon>
        <taxon>Gemmataceae</taxon>
        <taxon>Urbifossiella</taxon>
    </lineage>
</organism>
<dbReference type="Gene3D" id="1.10.1740.10">
    <property type="match status" value="1"/>
</dbReference>
<evidence type="ECO:0000256" key="1">
    <source>
        <dbReference type="ARBA" id="ARBA00010641"/>
    </source>
</evidence>
<keyword evidence="4" id="KW-0238">DNA-binding</keyword>
<dbReference type="InterPro" id="IPR039425">
    <property type="entry name" value="RNA_pol_sigma-70-like"/>
</dbReference>
<dbReference type="GO" id="GO:0003677">
    <property type="term" value="F:DNA binding"/>
    <property type="evidence" value="ECO:0007669"/>
    <property type="project" value="UniProtKB-KW"/>
</dbReference>
<dbReference type="Pfam" id="PF08281">
    <property type="entry name" value="Sigma70_r4_2"/>
    <property type="match status" value="1"/>
</dbReference>
<dbReference type="RefSeq" id="WP_145240365.1">
    <property type="nucleotide sequence ID" value="NZ_CP036273.1"/>
</dbReference>
<evidence type="ECO:0000313" key="8">
    <source>
        <dbReference type="EMBL" id="QDU21426.1"/>
    </source>
</evidence>
<evidence type="ECO:0000259" key="6">
    <source>
        <dbReference type="Pfam" id="PF04542"/>
    </source>
</evidence>
<sequence>MTPRQLADLVAAHAPALALYARTWCLTPDDAVQDAFCKLAALRVAPADPAAWLFRATRNAAIDLGRADRRRRRREEAVARPDRWFVEAEIDGLAAAEAVAALECLPPEQREVIVARLWGGLTLEQAAGAAGCAVSTAFRRYEAGIAALRARLGVGDTA</sequence>
<dbReference type="SUPFAM" id="SSF88659">
    <property type="entry name" value="Sigma3 and sigma4 domains of RNA polymerase sigma factors"/>
    <property type="match status" value="1"/>
</dbReference>
<reference evidence="8 9" key="1">
    <citation type="submission" date="2019-02" db="EMBL/GenBank/DDBJ databases">
        <title>Deep-cultivation of Planctomycetes and their phenomic and genomic characterization uncovers novel biology.</title>
        <authorList>
            <person name="Wiegand S."/>
            <person name="Jogler M."/>
            <person name="Boedeker C."/>
            <person name="Pinto D."/>
            <person name="Vollmers J."/>
            <person name="Rivas-Marin E."/>
            <person name="Kohn T."/>
            <person name="Peeters S.H."/>
            <person name="Heuer A."/>
            <person name="Rast P."/>
            <person name="Oberbeckmann S."/>
            <person name="Bunk B."/>
            <person name="Jeske O."/>
            <person name="Meyerdierks A."/>
            <person name="Storesund J.E."/>
            <person name="Kallscheuer N."/>
            <person name="Luecker S."/>
            <person name="Lage O.M."/>
            <person name="Pohl T."/>
            <person name="Merkel B.J."/>
            <person name="Hornburger P."/>
            <person name="Mueller R.-W."/>
            <person name="Bruemmer F."/>
            <person name="Labrenz M."/>
            <person name="Spormann A.M."/>
            <person name="Op den Camp H."/>
            <person name="Overmann J."/>
            <person name="Amann R."/>
            <person name="Jetten M.S.M."/>
            <person name="Mascher T."/>
            <person name="Medema M.H."/>
            <person name="Devos D.P."/>
            <person name="Kaster A.-K."/>
            <person name="Ovreas L."/>
            <person name="Rohde M."/>
            <person name="Galperin M.Y."/>
            <person name="Jogler C."/>
        </authorList>
    </citation>
    <scope>NUCLEOTIDE SEQUENCE [LARGE SCALE GENOMIC DNA]</scope>
    <source>
        <strain evidence="8 9">ETA_A1</strain>
    </source>
</reference>
<dbReference type="InterPro" id="IPR013324">
    <property type="entry name" value="RNA_pol_sigma_r3/r4-like"/>
</dbReference>
<evidence type="ECO:0000256" key="5">
    <source>
        <dbReference type="ARBA" id="ARBA00023163"/>
    </source>
</evidence>
<evidence type="ECO:0000256" key="4">
    <source>
        <dbReference type="ARBA" id="ARBA00023125"/>
    </source>
</evidence>
<protein>
    <submittedName>
        <fullName evidence="8">RNA polymerase sigma factor</fullName>
    </submittedName>
</protein>
<proteinExistence type="inferred from homology"/>
<feature type="domain" description="RNA polymerase sigma-70 region 2" evidence="6">
    <location>
        <begin position="9"/>
        <end position="70"/>
    </location>
</feature>
<keyword evidence="3" id="KW-0731">Sigma factor</keyword>
<dbReference type="GO" id="GO:0006352">
    <property type="term" value="P:DNA-templated transcription initiation"/>
    <property type="evidence" value="ECO:0007669"/>
    <property type="project" value="InterPro"/>
</dbReference>
<dbReference type="NCBIfam" id="TIGR02937">
    <property type="entry name" value="sigma70-ECF"/>
    <property type="match status" value="1"/>
</dbReference>